<dbReference type="EMBL" id="CP026255">
    <property type="protein sequence ID" value="AWP12181.1"/>
    <property type="molecule type" value="Genomic_DNA"/>
</dbReference>
<feature type="region of interest" description="Disordered" evidence="1">
    <location>
        <begin position="17"/>
        <end position="98"/>
    </location>
</feature>
<keyword evidence="3" id="KW-1185">Reference proteome</keyword>
<protein>
    <submittedName>
        <fullName evidence="2">Uncharacterized protein</fullName>
    </submittedName>
</protein>
<dbReference type="AlphaFoldDB" id="A0A2U9C6I6"/>
<accession>A0A2U9C6I6</accession>
<feature type="region of interest" description="Disordered" evidence="1">
    <location>
        <begin position="117"/>
        <end position="140"/>
    </location>
</feature>
<proteinExistence type="predicted"/>
<dbReference type="Proteomes" id="UP000246464">
    <property type="component" value="Chromosome 13"/>
</dbReference>
<evidence type="ECO:0000256" key="1">
    <source>
        <dbReference type="SAM" id="MobiDB-lite"/>
    </source>
</evidence>
<sequence>MCTGEREKRRCSIECEIKGAGEEEQEEGVAKEAEQVPFSVSQGSHGKLHGSGESEDSAKLKKVGLEDECREEEVKEELGPQSGKELAPEPELDAPPLWQPRLTGIQTLDALGCQVERHRNRSSGTERDRQWRFGGGGGGELCKASSVKETSILWSCPPEWEGGHRESSPQDSSRMGALDDGCVAELVSESAKKIDIRQIS</sequence>
<feature type="region of interest" description="Disordered" evidence="1">
    <location>
        <begin position="158"/>
        <end position="177"/>
    </location>
</feature>
<name>A0A2U9C6I6_SCOMX</name>
<gene>
    <name evidence="2" type="ORF">SMAX5B_008919</name>
</gene>
<reference evidence="2 3" key="1">
    <citation type="submission" date="2017-12" db="EMBL/GenBank/DDBJ databases">
        <title>Integrating genomic resources of turbot (Scophthalmus maximus) in depth evaluation of genetic and physical mapping variation across individuals.</title>
        <authorList>
            <person name="Martinez P."/>
        </authorList>
    </citation>
    <scope>NUCLEOTIDE SEQUENCE [LARGE SCALE GENOMIC DNA]</scope>
</reference>
<evidence type="ECO:0000313" key="3">
    <source>
        <dbReference type="Proteomes" id="UP000246464"/>
    </source>
</evidence>
<organism evidence="2 3">
    <name type="scientific">Scophthalmus maximus</name>
    <name type="common">Turbot</name>
    <name type="synonym">Psetta maxima</name>
    <dbReference type="NCBI Taxonomy" id="52904"/>
    <lineage>
        <taxon>Eukaryota</taxon>
        <taxon>Metazoa</taxon>
        <taxon>Chordata</taxon>
        <taxon>Craniata</taxon>
        <taxon>Vertebrata</taxon>
        <taxon>Euteleostomi</taxon>
        <taxon>Actinopterygii</taxon>
        <taxon>Neopterygii</taxon>
        <taxon>Teleostei</taxon>
        <taxon>Neoteleostei</taxon>
        <taxon>Acanthomorphata</taxon>
        <taxon>Carangaria</taxon>
        <taxon>Pleuronectiformes</taxon>
        <taxon>Pleuronectoidei</taxon>
        <taxon>Scophthalmidae</taxon>
        <taxon>Scophthalmus</taxon>
    </lineage>
</organism>
<feature type="compositionally biased region" description="Basic and acidic residues" evidence="1">
    <location>
        <begin position="50"/>
        <end position="78"/>
    </location>
</feature>
<evidence type="ECO:0000313" key="2">
    <source>
        <dbReference type="EMBL" id="AWP12181.1"/>
    </source>
</evidence>